<dbReference type="PROSITE" id="PS50090">
    <property type="entry name" value="MYB_LIKE"/>
    <property type="match status" value="1"/>
</dbReference>
<evidence type="ECO:0000256" key="3">
    <source>
        <dbReference type="ARBA" id="ARBA00023306"/>
    </source>
</evidence>
<dbReference type="InterPro" id="IPR001005">
    <property type="entry name" value="SANT/Myb"/>
</dbReference>
<feature type="region of interest" description="Disordered" evidence="4">
    <location>
        <begin position="588"/>
        <end position="653"/>
    </location>
</feature>
<dbReference type="GO" id="GO:0003691">
    <property type="term" value="F:double-stranded telomeric DNA binding"/>
    <property type="evidence" value="ECO:0007669"/>
    <property type="project" value="TreeGrafter"/>
</dbReference>
<evidence type="ECO:0000259" key="5">
    <source>
        <dbReference type="PROSITE" id="PS50090"/>
    </source>
</evidence>
<evidence type="ECO:0000256" key="1">
    <source>
        <dbReference type="ARBA" id="ARBA00023125"/>
    </source>
</evidence>
<feature type="compositionally biased region" description="Polar residues" evidence="4">
    <location>
        <begin position="430"/>
        <end position="452"/>
    </location>
</feature>
<dbReference type="PROSITE" id="PS51294">
    <property type="entry name" value="HTH_MYB"/>
    <property type="match status" value="1"/>
</dbReference>
<dbReference type="CDD" id="cd11660">
    <property type="entry name" value="SANT_TRF"/>
    <property type="match status" value="1"/>
</dbReference>
<dbReference type="AlphaFoldDB" id="A0AAN8A641"/>
<dbReference type="GO" id="GO:0042803">
    <property type="term" value="F:protein homodimerization activity"/>
    <property type="evidence" value="ECO:0007669"/>
    <property type="project" value="InterPro"/>
</dbReference>
<feature type="compositionally biased region" description="Low complexity" evidence="4">
    <location>
        <begin position="15"/>
        <end position="24"/>
    </location>
</feature>
<keyword evidence="8" id="KW-1185">Reference proteome</keyword>
<dbReference type="InterPro" id="IPR013867">
    <property type="entry name" value="Telomere_rpt-bd_fac_dimer_dom"/>
</dbReference>
<feature type="compositionally biased region" description="Polar residues" evidence="4">
    <location>
        <begin position="596"/>
        <end position="643"/>
    </location>
</feature>
<evidence type="ECO:0000256" key="4">
    <source>
        <dbReference type="SAM" id="MobiDB-lite"/>
    </source>
</evidence>
<evidence type="ECO:0000313" key="8">
    <source>
        <dbReference type="Proteomes" id="UP001306508"/>
    </source>
</evidence>
<dbReference type="EMBL" id="JAWIZZ010000056">
    <property type="protein sequence ID" value="KAK5774062.1"/>
    <property type="molecule type" value="Genomic_DNA"/>
</dbReference>
<dbReference type="PANTHER" id="PTHR47807">
    <property type="entry name" value="PROTEIN TBF1"/>
    <property type="match status" value="1"/>
</dbReference>
<feature type="domain" description="Myb-like" evidence="5">
    <location>
        <begin position="504"/>
        <end position="556"/>
    </location>
</feature>
<organism evidence="7 8">
    <name type="scientific">Arxiozyma heterogenica</name>
    <dbReference type="NCBI Taxonomy" id="278026"/>
    <lineage>
        <taxon>Eukaryota</taxon>
        <taxon>Fungi</taxon>
        <taxon>Dikarya</taxon>
        <taxon>Ascomycota</taxon>
        <taxon>Saccharomycotina</taxon>
        <taxon>Saccharomycetes</taxon>
        <taxon>Saccharomycetales</taxon>
        <taxon>Saccharomycetaceae</taxon>
        <taxon>Arxiozyma</taxon>
    </lineage>
</organism>
<dbReference type="GO" id="GO:0010833">
    <property type="term" value="P:telomere maintenance via telomere lengthening"/>
    <property type="evidence" value="ECO:0007669"/>
    <property type="project" value="TreeGrafter"/>
</dbReference>
<dbReference type="PANTHER" id="PTHR47807:SF1">
    <property type="entry name" value="PROTEIN TBF1"/>
    <property type="match status" value="1"/>
</dbReference>
<dbReference type="InterPro" id="IPR017930">
    <property type="entry name" value="Myb_dom"/>
</dbReference>
<dbReference type="Pfam" id="PF00249">
    <property type="entry name" value="Myb_DNA-binding"/>
    <property type="match status" value="1"/>
</dbReference>
<evidence type="ECO:0000259" key="6">
    <source>
        <dbReference type="PROSITE" id="PS51294"/>
    </source>
</evidence>
<evidence type="ECO:0000256" key="2">
    <source>
        <dbReference type="ARBA" id="ARBA00023242"/>
    </source>
</evidence>
<proteinExistence type="predicted"/>
<keyword evidence="2" id="KW-0539">Nucleus</keyword>
<dbReference type="InterPro" id="IPR052833">
    <property type="entry name" value="Telomeric_DNA-bd_trans-reg"/>
</dbReference>
<dbReference type="Gene3D" id="1.10.10.60">
    <property type="entry name" value="Homeodomain-like"/>
    <property type="match status" value="1"/>
</dbReference>
<feature type="domain" description="HTH myb-type" evidence="6">
    <location>
        <begin position="504"/>
        <end position="560"/>
    </location>
</feature>
<dbReference type="FunFam" id="1.10.10.60:FF:000137">
    <property type="entry name" value="MYB DNA binding protein"/>
    <property type="match status" value="1"/>
</dbReference>
<dbReference type="SUPFAM" id="SSF46689">
    <property type="entry name" value="Homeodomain-like"/>
    <property type="match status" value="1"/>
</dbReference>
<dbReference type="Pfam" id="PF08558">
    <property type="entry name" value="TRF"/>
    <property type="match status" value="1"/>
</dbReference>
<accession>A0AAN8A641</accession>
<reference evidence="8" key="1">
    <citation type="submission" date="2023-07" db="EMBL/GenBank/DDBJ databases">
        <title>A draft genome of Kazachstania heterogenica Y-27499.</title>
        <authorList>
            <person name="Donic C."/>
            <person name="Kralova J.S."/>
            <person name="Fidel L."/>
            <person name="Ben-Dor S."/>
            <person name="Jung S."/>
        </authorList>
    </citation>
    <scope>NUCLEOTIDE SEQUENCE [LARGE SCALE GENOMIC DNA]</scope>
    <source>
        <strain evidence="8">Y27499</strain>
    </source>
</reference>
<feature type="region of interest" description="Disordered" evidence="4">
    <location>
        <begin position="430"/>
        <end position="457"/>
    </location>
</feature>
<keyword evidence="1" id="KW-0238">DNA-binding</keyword>
<evidence type="ECO:0000313" key="7">
    <source>
        <dbReference type="EMBL" id="KAK5774062.1"/>
    </source>
</evidence>
<protein>
    <submittedName>
        <fullName evidence="7">Uncharacterized protein</fullName>
    </submittedName>
</protein>
<name>A0AAN8A641_9SACH</name>
<sequence>MSSTFAEDNNFIPESVASNSSTNDTTVAAAATTTTSNSNSNSNSNSTNNSNNIVAAATAAAASQNNTPTVVDPFNSADSLNRFNNIINSLPLKTRLTISSLCLLDNVTTQLLRLLIFNSNAPHLLALFTDQSNYLASGETETFQILLQLFKQIKTIYNPKSPLLNVHDVAPGLWFPNSPPPMLLRGHEAFIITVIRKTNLLTFILTALHCFNYGFDLLQSTFLDIFCPNTLFTGTTTNDQNGKFLKSQAILYLDLKTQALVAGLKESEDESDSIPRIVLEKLLDEIFPQDLADQLIQRRCGGNSTATNTIMTPSEQDFIERCTRRRENLLQFSNLDELISSYDWNHFIKELLDYCNKNMGLIIWGKKGRGKSPLYCYDVKEFDAQIIVASGAVPPTGNPDLSTIDSTGRNNANIVNENGEISSIMDSDVNRSNLSSSRRGHQISNERTSSQEPAIDGIEGTTFNSAAVPTGSSGVLMDSTIAANSAMAQYIVNAAVASSGTRIKKIKSKRTWSKEEEDALIEGLKEVGPSWSKILDMYGPGGKISEDLKNRTQVQLKDKARNWKLHYLKTGKPLPFYLVKVTGTLDKSVKSKKRNATANSSVSDANNNMELSSTQQNTNLNNEASQSQEPSGALFENNSTTNDAFDPSLETAM</sequence>
<dbReference type="SMART" id="SM00717">
    <property type="entry name" value="SANT"/>
    <property type="match status" value="1"/>
</dbReference>
<keyword evidence="3" id="KW-0131">Cell cycle</keyword>
<feature type="region of interest" description="Disordered" evidence="4">
    <location>
        <begin position="1"/>
        <end position="24"/>
    </location>
</feature>
<dbReference type="Proteomes" id="UP001306508">
    <property type="component" value="Unassembled WGS sequence"/>
</dbReference>
<gene>
    <name evidence="7" type="ORF">RI543_004596</name>
</gene>
<dbReference type="InterPro" id="IPR009057">
    <property type="entry name" value="Homeodomain-like_sf"/>
</dbReference>
<comment type="caution">
    <text evidence="7">The sequence shown here is derived from an EMBL/GenBank/DDBJ whole genome shotgun (WGS) entry which is preliminary data.</text>
</comment>